<dbReference type="Proteomes" id="UP001165740">
    <property type="component" value="Chromosome 1"/>
</dbReference>
<name>A0A9W2ZES3_BIOGL</name>
<evidence type="ECO:0000259" key="1">
    <source>
        <dbReference type="Pfam" id="PF13649"/>
    </source>
</evidence>
<dbReference type="AlphaFoldDB" id="A0A9W2ZES3"/>
<accession>A0A9W2ZES3</accession>
<feature type="domain" description="Methyltransferase" evidence="1">
    <location>
        <begin position="68"/>
        <end position="159"/>
    </location>
</feature>
<dbReference type="InterPro" id="IPR029063">
    <property type="entry name" value="SAM-dependent_MTases_sf"/>
</dbReference>
<evidence type="ECO:0000313" key="2">
    <source>
        <dbReference type="Proteomes" id="UP001165740"/>
    </source>
</evidence>
<organism evidence="2 3">
    <name type="scientific">Biomphalaria glabrata</name>
    <name type="common">Bloodfluke planorb</name>
    <name type="synonym">Freshwater snail</name>
    <dbReference type="NCBI Taxonomy" id="6526"/>
    <lineage>
        <taxon>Eukaryota</taxon>
        <taxon>Metazoa</taxon>
        <taxon>Spiralia</taxon>
        <taxon>Lophotrochozoa</taxon>
        <taxon>Mollusca</taxon>
        <taxon>Gastropoda</taxon>
        <taxon>Heterobranchia</taxon>
        <taxon>Euthyneura</taxon>
        <taxon>Panpulmonata</taxon>
        <taxon>Hygrophila</taxon>
        <taxon>Lymnaeoidea</taxon>
        <taxon>Planorbidae</taxon>
        <taxon>Biomphalaria</taxon>
    </lineage>
</organism>
<dbReference type="InterPro" id="IPR041698">
    <property type="entry name" value="Methyltransf_25"/>
</dbReference>
<dbReference type="RefSeq" id="XP_055873390.1">
    <property type="nucleotide sequence ID" value="XM_056017415.1"/>
</dbReference>
<reference evidence="3" key="1">
    <citation type="submission" date="2025-08" db="UniProtKB">
        <authorList>
            <consortium name="RefSeq"/>
        </authorList>
    </citation>
    <scope>IDENTIFICATION</scope>
</reference>
<dbReference type="OrthoDB" id="5985425at2759"/>
<protein>
    <submittedName>
        <fullName evidence="3">Methyltransferase-like protein 27</fullName>
    </submittedName>
</protein>
<dbReference type="CDD" id="cd02440">
    <property type="entry name" value="AdoMet_MTases"/>
    <property type="match status" value="1"/>
</dbReference>
<dbReference type="Pfam" id="PF13649">
    <property type="entry name" value="Methyltransf_25"/>
    <property type="match status" value="1"/>
</dbReference>
<dbReference type="SUPFAM" id="SSF53335">
    <property type="entry name" value="S-adenosyl-L-methionine-dependent methyltransferases"/>
    <property type="match status" value="1"/>
</dbReference>
<dbReference type="Gene3D" id="3.40.50.150">
    <property type="entry name" value="Vaccinia Virus protein VP39"/>
    <property type="match status" value="1"/>
</dbReference>
<dbReference type="GeneID" id="106052754"/>
<sequence length="219" mass="24856">MASQPASNPFTHIPGLSKEELARRYTQWAEQQKYEHDLREEVYKGPAIVADVMINLFPEEKSRKDIYILDVAAGTGFVAEKLIQEGFEKFDALEPSEGLLNLAIAKGIYSKTFQTFITDTPTYIESDSYDVVIVCGGFGENHIPCSGLDEFIRLVKPGGHVVIAMSETFLTSVLEYKDRLEPRMKRLEDDGKWVSIRRTVVPRYFDVYNGVVFVFQVSK</sequence>
<evidence type="ECO:0000313" key="3">
    <source>
        <dbReference type="RefSeq" id="XP_055873390.1"/>
    </source>
</evidence>
<dbReference type="OMA" id="PHEERYR"/>
<proteinExistence type="predicted"/>
<gene>
    <name evidence="3" type="primary">LOC106052754</name>
</gene>
<keyword evidence="2" id="KW-1185">Reference proteome</keyword>